<proteinExistence type="predicted"/>
<dbReference type="Proteomes" id="UP001057375">
    <property type="component" value="Unassembled WGS sequence"/>
</dbReference>
<protein>
    <submittedName>
        <fullName evidence="2">Giardin subunit beta-like protein</fullName>
    </submittedName>
</protein>
<sequence length="247" mass="28530">MDGTGQERFFQLSKRLSHVRKGITTEKQLHYSAISKKLDATEKAIKNYTIKMDENLASFRDQIEIITKGLDSEAAEREKLSDEKSKSIEALSVSLRDILTKETEERRKGKNKLTNQLESEISSLSRDLSEIVSERCVSREEQKAIFSSDIQKLQELIEAERTDRLETEKAASITIDSTLETVARMIDEQKRAHDSAEERFISTLEEISTRCRIRLATEKKEREEGEDMLLRLLEDTCKTERMYFKGV</sequence>
<organism evidence="2 3">
    <name type="scientific">Aduncisulcus paluster</name>
    <dbReference type="NCBI Taxonomy" id="2918883"/>
    <lineage>
        <taxon>Eukaryota</taxon>
        <taxon>Metamonada</taxon>
        <taxon>Carpediemonas-like organisms</taxon>
        <taxon>Aduncisulcus</taxon>
    </lineage>
</organism>
<dbReference type="EMBL" id="BQXS01011099">
    <property type="protein sequence ID" value="GKT35941.1"/>
    <property type="molecule type" value="Genomic_DNA"/>
</dbReference>
<evidence type="ECO:0000313" key="2">
    <source>
        <dbReference type="EMBL" id="GKT35941.1"/>
    </source>
</evidence>
<evidence type="ECO:0000313" key="3">
    <source>
        <dbReference type="Proteomes" id="UP001057375"/>
    </source>
</evidence>
<evidence type="ECO:0000256" key="1">
    <source>
        <dbReference type="SAM" id="Coils"/>
    </source>
</evidence>
<dbReference type="PANTHER" id="PTHR37027:SF2">
    <property type="entry name" value="CHROMOSOME UNDETERMINED SCAFFOLD_148, WHOLE GENOME SHOTGUN SEQUENCE"/>
    <property type="match status" value="1"/>
</dbReference>
<gene>
    <name evidence="2" type="ORF">ADUPG1_008999</name>
</gene>
<accession>A0ABQ5KV72</accession>
<feature type="coiled-coil region" evidence="1">
    <location>
        <begin position="114"/>
        <end position="199"/>
    </location>
</feature>
<keyword evidence="3" id="KW-1185">Reference proteome</keyword>
<dbReference type="PANTHER" id="PTHR37027">
    <property type="entry name" value="KDE4"/>
    <property type="match status" value="1"/>
</dbReference>
<comment type="caution">
    <text evidence="2">The sequence shown here is derived from an EMBL/GenBank/DDBJ whole genome shotgun (WGS) entry which is preliminary data.</text>
</comment>
<keyword evidence="1" id="KW-0175">Coiled coil</keyword>
<reference evidence="2" key="1">
    <citation type="submission" date="2022-03" db="EMBL/GenBank/DDBJ databases">
        <title>Draft genome sequence of Aduncisulcus paluster, a free-living microaerophilic Fornicata.</title>
        <authorList>
            <person name="Yuyama I."/>
            <person name="Kume K."/>
            <person name="Tamura T."/>
            <person name="Inagaki Y."/>
            <person name="Hashimoto T."/>
        </authorList>
    </citation>
    <scope>NUCLEOTIDE SEQUENCE</scope>
    <source>
        <strain evidence="2">NY0171</strain>
    </source>
</reference>
<name>A0ABQ5KV72_9EUKA</name>
<dbReference type="InterPro" id="IPR038835">
    <property type="entry name" value="Giardin_beta-like"/>
</dbReference>